<dbReference type="GO" id="GO:0000014">
    <property type="term" value="F:single-stranded DNA endodeoxyribonuclease activity"/>
    <property type="evidence" value="ECO:0007669"/>
    <property type="project" value="TreeGrafter"/>
</dbReference>
<name>A0A5N3WWW0_MUNMU</name>
<sequence length="377" mass="43226">MKEGDGAFLLPFHPVGPWSGHMRSGVAERRMGCTSLHCCSGVLCCYFIWNIFLCCLLCLSLCVCGLHSAGRRGSPVVKTCWSSKPNALGAPPHASLPAWEMMLDRKQVQVTFLLEFKMGHKGVETTCNNVFGLGTANEYTVQWWLKRFCRGDESLEDEEHKIAQELEVDHSVFIWRLKQIGKVETLDEWEPHELTKNFKNCRFEVLSSHILWNNKPFLDQNVMCDEKWILYDNQQQPTQWLDQEEAPECVPKPNLHPKKVMVIVRWSAASLIHYSFLSPGKTTTSEKKGPVLLRDNARLHIVQLKVVQASKVERTGLHLPSSPDLLPTDDYFFKHLDNFLQGKCFHSQQEAENAFQEINKLISCWQKCVDCHGSYFD</sequence>
<dbReference type="InterPro" id="IPR036397">
    <property type="entry name" value="RNaseH_sf"/>
</dbReference>
<dbReference type="GO" id="GO:0042800">
    <property type="term" value="F:histone H3K4 methyltransferase activity"/>
    <property type="evidence" value="ECO:0007669"/>
    <property type="project" value="TreeGrafter"/>
</dbReference>
<evidence type="ECO:0008006" key="3">
    <source>
        <dbReference type="Google" id="ProtNLM"/>
    </source>
</evidence>
<evidence type="ECO:0000313" key="2">
    <source>
        <dbReference type="Proteomes" id="UP000326458"/>
    </source>
</evidence>
<dbReference type="GO" id="GO:0003690">
    <property type="term" value="F:double-stranded DNA binding"/>
    <property type="evidence" value="ECO:0007669"/>
    <property type="project" value="TreeGrafter"/>
</dbReference>
<dbReference type="InterPro" id="IPR001888">
    <property type="entry name" value="Transposase_1"/>
</dbReference>
<keyword evidence="2" id="KW-1185">Reference proteome</keyword>
<dbReference type="GO" id="GO:0005634">
    <property type="term" value="C:nucleus"/>
    <property type="evidence" value="ECO:0007669"/>
    <property type="project" value="TreeGrafter"/>
</dbReference>
<proteinExistence type="predicted"/>
<dbReference type="InterPro" id="IPR052709">
    <property type="entry name" value="Transposase-MT_Hybrid"/>
</dbReference>
<comment type="caution">
    <text evidence="1">The sequence shown here is derived from an EMBL/GenBank/DDBJ whole genome shotgun (WGS) entry which is preliminary data.</text>
</comment>
<reference evidence="1 2" key="1">
    <citation type="submission" date="2019-06" db="EMBL/GenBank/DDBJ databases">
        <title>Discovery of a novel chromosome fission-fusion reversal in muntjac.</title>
        <authorList>
            <person name="Mudd A.B."/>
            <person name="Bredeson J.V."/>
            <person name="Baum R."/>
            <person name="Hockemeyer D."/>
            <person name="Rokhsar D.S."/>
        </authorList>
    </citation>
    <scope>NUCLEOTIDE SEQUENCE [LARGE SCALE GENOMIC DNA]</scope>
    <source>
        <strain evidence="1">UTSW_UCB_Mm</strain>
        <tissue evidence="1">Fibroblast cell line</tissue>
    </source>
</reference>
<dbReference type="GO" id="GO:0003697">
    <property type="term" value="F:single-stranded DNA binding"/>
    <property type="evidence" value="ECO:0007669"/>
    <property type="project" value="TreeGrafter"/>
</dbReference>
<dbReference type="GO" id="GO:0000793">
    <property type="term" value="C:condensed chromosome"/>
    <property type="evidence" value="ECO:0007669"/>
    <property type="project" value="TreeGrafter"/>
</dbReference>
<accession>A0A5N3WWW0</accession>
<dbReference type="GO" id="GO:0031297">
    <property type="term" value="P:replication fork processing"/>
    <property type="evidence" value="ECO:0007669"/>
    <property type="project" value="TreeGrafter"/>
</dbReference>
<dbReference type="GO" id="GO:0035861">
    <property type="term" value="C:site of double-strand break"/>
    <property type="evidence" value="ECO:0007669"/>
    <property type="project" value="TreeGrafter"/>
</dbReference>
<dbReference type="GO" id="GO:0044774">
    <property type="term" value="P:mitotic DNA integrity checkpoint signaling"/>
    <property type="evidence" value="ECO:0007669"/>
    <property type="project" value="TreeGrafter"/>
</dbReference>
<dbReference type="GO" id="GO:0015074">
    <property type="term" value="P:DNA integration"/>
    <property type="evidence" value="ECO:0007669"/>
    <property type="project" value="TreeGrafter"/>
</dbReference>
<dbReference type="Pfam" id="PF01359">
    <property type="entry name" value="Transposase_1"/>
    <property type="match status" value="1"/>
</dbReference>
<gene>
    <name evidence="1" type="ORF">FD754_008852</name>
</gene>
<dbReference type="EMBL" id="VCEA01000001">
    <property type="protein sequence ID" value="KAB0364696.1"/>
    <property type="molecule type" value="Genomic_DNA"/>
</dbReference>
<dbReference type="GO" id="GO:0044547">
    <property type="term" value="F:DNA topoisomerase binding"/>
    <property type="evidence" value="ECO:0007669"/>
    <property type="project" value="TreeGrafter"/>
</dbReference>
<dbReference type="GO" id="GO:0000729">
    <property type="term" value="P:DNA double-strand break processing"/>
    <property type="evidence" value="ECO:0007669"/>
    <property type="project" value="TreeGrafter"/>
</dbReference>
<organism evidence="1 2">
    <name type="scientific">Muntiacus muntjak</name>
    <name type="common">Barking deer</name>
    <name type="synonym">Indian muntjac</name>
    <dbReference type="NCBI Taxonomy" id="9888"/>
    <lineage>
        <taxon>Eukaryota</taxon>
        <taxon>Metazoa</taxon>
        <taxon>Chordata</taxon>
        <taxon>Craniata</taxon>
        <taxon>Vertebrata</taxon>
        <taxon>Euteleostomi</taxon>
        <taxon>Mammalia</taxon>
        <taxon>Eutheria</taxon>
        <taxon>Laurasiatheria</taxon>
        <taxon>Artiodactyla</taxon>
        <taxon>Ruminantia</taxon>
        <taxon>Pecora</taxon>
        <taxon>Cervidae</taxon>
        <taxon>Muntiacinae</taxon>
        <taxon>Muntiacus</taxon>
    </lineage>
</organism>
<evidence type="ECO:0000313" key="1">
    <source>
        <dbReference type="EMBL" id="KAB0364696.1"/>
    </source>
</evidence>
<dbReference type="Gene3D" id="3.30.420.10">
    <property type="entry name" value="Ribonuclease H-like superfamily/Ribonuclease H"/>
    <property type="match status" value="1"/>
</dbReference>
<dbReference type="GO" id="GO:0046975">
    <property type="term" value="F:histone H3K36 methyltransferase activity"/>
    <property type="evidence" value="ECO:0007669"/>
    <property type="project" value="TreeGrafter"/>
</dbReference>
<protein>
    <recommendedName>
        <fullName evidence="3">Mos1 transposase HTH domain-containing protein</fullName>
    </recommendedName>
</protein>
<dbReference type="PANTHER" id="PTHR46060:SF2">
    <property type="entry name" value="HISTONE-LYSINE N-METHYLTRANSFERASE SETMAR"/>
    <property type="match status" value="1"/>
</dbReference>
<dbReference type="Proteomes" id="UP000326458">
    <property type="component" value="Unassembled WGS sequence"/>
</dbReference>
<dbReference type="AlphaFoldDB" id="A0A5N3WWW0"/>
<dbReference type="GO" id="GO:0006303">
    <property type="term" value="P:double-strand break repair via nonhomologous end joining"/>
    <property type="evidence" value="ECO:0007669"/>
    <property type="project" value="TreeGrafter"/>
</dbReference>
<dbReference type="PANTHER" id="PTHR46060">
    <property type="entry name" value="MARINER MOS1 TRANSPOSASE-LIKE PROTEIN"/>
    <property type="match status" value="1"/>
</dbReference>